<organism evidence="2 3">
    <name type="scientific">Nocardiopsis tropica</name>
    <dbReference type="NCBI Taxonomy" id="109330"/>
    <lineage>
        <taxon>Bacteria</taxon>
        <taxon>Bacillati</taxon>
        <taxon>Actinomycetota</taxon>
        <taxon>Actinomycetes</taxon>
        <taxon>Streptosporangiales</taxon>
        <taxon>Nocardiopsidaceae</taxon>
        <taxon>Nocardiopsis</taxon>
    </lineage>
</organism>
<proteinExistence type="predicted"/>
<evidence type="ECO:0000313" key="3">
    <source>
        <dbReference type="Proteomes" id="UP001348641"/>
    </source>
</evidence>
<keyword evidence="1" id="KW-0812">Transmembrane</keyword>
<feature type="transmembrane region" description="Helical" evidence="1">
    <location>
        <begin position="38"/>
        <end position="62"/>
    </location>
</feature>
<evidence type="ECO:0000256" key="1">
    <source>
        <dbReference type="SAM" id="Phobius"/>
    </source>
</evidence>
<dbReference type="Pfam" id="PF06182">
    <property type="entry name" value="ABC2_membrane_6"/>
    <property type="match status" value="1"/>
</dbReference>
<dbReference type="InterPro" id="IPR010390">
    <property type="entry name" value="ABC-2_transporter-like"/>
</dbReference>
<sequence>MADLLARTRESVLWPVRAYVLLAWTWCRALAQYPASLVMMTLSTSLGAFAEMGAVFVVFGHAGEVSGFGMAEGLLIAGMATTAFACADMVMGMVEVLGRHIRTGSLDVMLVRPVPPLVQMATDRFAPRRLGRIVPGSTVTVVALAACDIDWSAGKVLMLPVLLVSATAICCAVWIIGACLQFFVADAREAANSVTYGGQALTEYPMAIYPKNVVRAATFVLPLAFVTWQPALYLLDRPDPTGLPGFLRFATPFVAVALCAVAAACWRFGLRHYRSTGS</sequence>
<name>A0ABU7KUL6_9ACTN</name>
<feature type="transmembrane region" description="Helical" evidence="1">
    <location>
        <begin position="157"/>
        <end position="184"/>
    </location>
</feature>
<gene>
    <name evidence="2" type="ORF">Q8A49_21125</name>
</gene>
<feature type="transmembrane region" description="Helical" evidence="1">
    <location>
        <begin position="133"/>
        <end position="151"/>
    </location>
</feature>
<protein>
    <submittedName>
        <fullName evidence="2">ABC-2 family transporter protein</fullName>
    </submittedName>
</protein>
<reference evidence="2 3" key="1">
    <citation type="submission" date="2023-07" db="EMBL/GenBank/DDBJ databases">
        <authorList>
            <person name="Girao M."/>
            <person name="Carvalho M.F."/>
        </authorList>
    </citation>
    <scope>NUCLEOTIDE SEQUENCE [LARGE SCALE GENOMIC DNA]</scope>
    <source>
        <strain evidence="2 3">66/93</strain>
    </source>
</reference>
<evidence type="ECO:0000313" key="2">
    <source>
        <dbReference type="EMBL" id="MEE2053010.1"/>
    </source>
</evidence>
<dbReference type="RefSeq" id="WP_330159989.1">
    <property type="nucleotide sequence ID" value="NZ_BAAAJA010000034.1"/>
</dbReference>
<feature type="transmembrane region" description="Helical" evidence="1">
    <location>
        <begin position="246"/>
        <end position="266"/>
    </location>
</feature>
<keyword evidence="1" id="KW-1133">Transmembrane helix</keyword>
<dbReference type="PANTHER" id="PTHR36833:SF1">
    <property type="entry name" value="INTEGRAL MEMBRANE TRANSPORT PROTEIN"/>
    <property type="match status" value="1"/>
</dbReference>
<comment type="caution">
    <text evidence="2">The sequence shown here is derived from an EMBL/GenBank/DDBJ whole genome shotgun (WGS) entry which is preliminary data.</text>
</comment>
<accession>A0ABU7KUL6</accession>
<dbReference type="PANTHER" id="PTHR36833">
    <property type="entry name" value="SLR0610 PROTEIN-RELATED"/>
    <property type="match status" value="1"/>
</dbReference>
<feature type="transmembrane region" description="Helical" evidence="1">
    <location>
        <begin position="74"/>
        <end position="94"/>
    </location>
</feature>
<dbReference type="EMBL" id="JAUUCC010000059">
    <property type="protein sequence ID" value="MEE2053010.1"/>
    <property type="molecule type" value="Genomic_DNA"/>
</dbReference>
<dbReference type="Proteomes" id="UP001348641">
    <property type="component" value="Unassembled WGS sequence"/>
</dbReference>
<keyword evidence="1" id="KW-0472">Membrane</keyword>
<feature type="transmembrane region" description="Helical" evidence="1">
    <location>
        <begin position="213"/>
        <end position="234"/>
    </location>
</feature>